<dbReference type="PANTHER" id="PTHR48182:SF2">
    <property type="entry name" value="PROTEIN SERAC1"/>
    <property type="match status" value="1"/>
</dbReference>
<organism evidence="8 9">
    <name type="scientific">Rotaria magnacalcarata</name>
    <dbReference type="NCBI Taxonomy" id="392030"/>
    <lineage>
        <taxon>Eukaryota</taxon>
        <taxon>Metazoa</taxon>
        <taxon>Spiralia</taxon>
        <taxon>Gnathifera</taxon>
        <taxon>Rotifera</taxon>
        <taxon>Eurotatoria</taxon>
        <taxon>Bdelloidea</taxon>
        <taxon>Philodinida</taxon>
        <taxon>Philodinidae</taxon>
        <taxon>Rotaria</taxon>
    </lineage>
</organism>
<keyword evidence="3 6" id="KW-0256">Endoplasmic reticulum</keyword>
<proteinExistence type="inferred from homology"/>
<comment type="caution">
    <text evidence="8">The sequence shown here is derived from an EMBL/GenBank/DDBJ whole genome shotgun (WGS) entry which is preliminary data.</text>
</comment>
<gene>
    <name evidence="8" type="ORF">CJN711_LOCUS38329</name>
</gene>
<evidence type="ECO:0000313" key="8">
    <source>
        <dbReference type="EMBL" id="CAF1623481.1"/>
    </source>
</evidence>
<evidence type="ECO:0000256" key="5">
    <source>
        <dbReference type="ARBA" id="ARBA00023136"/>
    </source>
</evidence>
<evidence type="ECO:0000259" key="7">
    <source>
        <dbReference type="Pfam" id="PF07819"/>
    </source>
</evidence>
<dbReference type="SUPFAM" id="SSF53474">
    <property type="entry name" value="alpha/beta-Hydrolases"/>
    <property type="match status" value="1"/>
</dbReference>
<dbReference type="AlphaFoldDB" id="A0A816CE37"/>
<comment type="similarity">
    <text evidence="6">Belongs to the GPI inositol-deacylase family.</text>
</comment>
<evidence type="ECO:0000256" key="3">
    <source>
        <dbReference type="ARBA" id="ARBA00022824"/>
    </source>
</evidence>
<keyword evidence="6" id="KW-0813">Transport</keyword>
<dbReference type="EMBL" id="CAJNOV010018705">
    <property type="protein sequence ID" value="CAF1623481.1"/>
    <property type="molecule type" value="Genomic_DNA"/>
</dbReference>
<evidence type="ECO:0000256" key="2">
    <source>
        <dbReference type="ARBA" id="ARBA00004370"/>
    </source>
</evidence>
<dbReference type="EC" id="3.1.-.-" evidence="6"/>
<evidence type="ECO:0000256" key="6">
    <source>
        <dbReference type="RuleBase" id="RU365011"/>
    </source>
</evidence>
<dbReference type="InterPro" id="IPR052374">
    <property type="entry name" value="SERAC1"/>
</dbReference>
<dbReference type="Pfam" id="PF07819">
    <property type="entry name" value="PGAP1"/>
    <property type="match status" value="1"/>
</dbReference>
<dbReference type="GO" id="GO:0005789">
    <property type="term" value="C:endoplasmic reticulum membrane"/>
    <property type="evidence" value="ECO:0007669"/>
    <property type="project" value="UniProtKB-SubCell"/>
</dbReference>
<dbReference type="GO" id="GO:0016788">
    <property type="term" value="F:hydrolase activity, acting on ester bonds"/>
    <property type="evidence" value="ECO:0007669"/>
    <property type="project" value="InterPro"/>
</dbReference>
<name>A0A816CE37_9BILA</name>
<keyword evidence="5 6" id="KW-0472">Membrane</keyword>
<dbReference type="InterPro" id="IPR029058">
    <property type="entry name" value="AB_hydrolase_fold"/>
</dbReference>
<keyword evidence="4" id="KW-0496">Mitochondrion</keyword>
<evidence type="ECO:0000256" key="4">
    <source>
        <dbReference type="ARBA" id="ARBA00023128"/>
    </source>
</evidence>
<keyword evidence="6" id="KW-0378">Hydrolase</keyword>
<keyword evidence="6" id="KW-0653">Protein transport</keyword>
<evidence type="ECO:0000256" key="1">
    <source>
        <dbReference type="ARBA" id="ARBA00004173"/>
    </source>
</evidence>
<comment type="subcellular location">
    <subcellularLocation>
        <location evidence="6">Endoplasmic reticulum membrane</location>
    </subcellularLocation>
    <subcellularLocation>
        <location evidence="2">Membrane</location>
    </subcellularLocation>
    <subcellularLocation>
        <location evidence="1">Mitochondrion</location>
    </subcellularLocation>
</comment>
<dbReference type="PANTHER" id="PTHR48182">
    <property type="entry name" value="PROTEIN SERAC1"/>
    <property type="match status" value="1"/>
</dbReference>
<dbReference type="InterPro" id="IPR012908">
    <property type="entry name" value="PGAP1-ab_dom-like"/>
</dbReference>
<dbReference type="Gene3D" id="3.40.50.1820">
    <property type="entry name" value="alpha/beta hydrolase"/>
    <property type="match status" value="1"/>
</dbReference>
<evidence type="ECO:0000313" key="9">
    <source>
        <dbReference type="Proteomes" id="UP000663855"/>
    </source>
</evidence>
<comment type="function">
    <text evidence="6">Involved in inositol deacylation of GPI-anchored proteins which plays important roles in the quality control and ER-associated degradation of GPI-anchored proteins.</text>
</comment>
<dbReference type="GO" id="GO:0015031">
    <property type="term" value="P:protein transport"/>
    <property type="evidence" value="ECO:0007669"/>
    <property type="project" value="UniProtKB-KW"/>
</dbReference>
<feature type="domain" description="GPI inositol-deacylase PGAP1-like alpha/beta" evidence="7">
    <location>
        <begin position="500"/>
        <end position="683"/>
    </location>
</feature>
<dbReference type="GO" id="GO:0005739">
    <property type="term" value="C:mitochondrion"/>
    <property type="evidence" value="ECO:0007669"/>
    <property type="project" value="UniProtKB-SubCell"/>
</dbReference>
<reference evidence="8" key="1">
    <citation type="submission" date="2021-02" db="EMBL/GenBank/DDBJ databases">
        <authorList>
            <person name="Nowell W R."/>
        </authorList>
    </citation>
    <scope>NUCLEOTIDE SEQUENCE</scope>
</reference>
<dbReference type="Proteomes" id="UP000663855">
    <property type="component" value="Unassembled WGS sequence"/>
</dbReference>
<sequence>MNRRFQTLAILIPSAAATLGIAHLIQRLRKSPSNESDVNENNTTKLSRKKFDSQHDLTDKFLKSKDNNIYIPIELTDAFITEIYQQALQYIKQTHSKNAHIRERGLSHLAKLNNLPSIYYSIIGQQLDYHTAIQLARTCEANSNLFPIGPPYIFLIGNKKVLATGSVDNVNDDDVLLHTIRKFLDKLFDKRKRPLDILSHHYLQWFKSYMDDVDSNTAFDLVHHFESEHADLSSKAIKRYRSNLELYSIFLYALRGYADRYPLDVIHFNGLQILKYLYEKRKENIAFVRFIGKILLLLSRDHRTHEAFYAVGWVRILHDMSLDKNNIIYSLMASTILANLDRCISDSTSINEEKMFINKNVEPLNLSSEITDAELNEAQQKDGEKEEMTFEKEPLSKKLNIVNRLLRYLWYKRSVSDEDDELENNKALDNHIEKKILSLDINASHSIEQTNNTNLKSTSIPSWINDQVYGDKVILFSPTVYNVQQMDPDARWHQEPIVDVIFFHGLAGSAFKTWRQESAHTEDIKPIEKSTVTVAQTEEENDELLEISEETNWDTARMTSPVPPPSMPKMNQDEPSLCWPKDWLSEDISTSHIRMLAVDYESTVSEWQMRSMPRHIIRRSMHDRAKEIAEQLKQAGVGKRPIIWVAHSMGGLLTKYILTDEDNEEIRSNTRACVFFSVPHFGAELASFGIRHAFIVRPTVEIEELQPKSKNLLNLHEKFLEILKKHDNIKILSFGENEKTTFSLRYQTVIVPAESSQINIGKFFILNKNHIYVCKPNSKNTIEYQELLDVIQTIYYQRKNELKSQQMQLTEDILNNLYSFSSPIEDDVQ</sequence>
<accession>A0A816CE37</accession>
<protein>
    <recommendedName>
        <fullName evidence="6">GPI inositol-deacylase</fullName>
        <ecNumber evidence="6">3.1.-.-</ecNumber>
    </recommendedName>
</protein>